<keyword evidence="2" id="KW-1185">Reference proteome</keyword>
<dbReference type="Proteomes" id="UP001228504">
    <property type="component" value="Unassembled WGS sequence"/>
</dbReference>
<dbReference type="RefSeq" id="WP_307483840.1">
    <property type="nucleotide sequence ID" value="NZ_JAUSUF010000002.1"/>
</dbReference>
<dbReference type="EMBL" id="JAUSUF010000002">
    <property type="protein sequence ID" value="MDQ0149000.1"/>
    <property type="molecule type" value="Genomic_DNA"/>
</dbReference>
<proteinExistence type="predicted"/>
<accession>A0ABT9UQS0</accession>
<name>A0ABT9UQS0_9FIRM</name>
<protein>
    <submittedName>
        <fullName evidence="1">Tetratricopeptide (TPR) repeat protein</fullName>
    </submittedName>
</protein>
<organism evidence="1 2">
    <name type="scientific">Eubacterium multiforme</name>
    <dbReference type="NCBI Taxonomy" id="83339"/>
    <lineage>
        <taxon>Bacteria</taxon>
        <taxon>Bacillati</taxon>
        <taxon>Bacillota</taxon>
        <taxon>Clostridia</taxon>
        <taxon>Eubacteriales</taxon>
        <taxon>Eubacteriaceae</taxon>
        <taxon>Eubacterium</taxon>
    </lineage>
</organism>
<evidence type="ECO:0000313" key="1">
    <source>
        <dbReference type="EMBL" id="MDQ0149000.1"/>
    </source>
</evidence>
<reference evidence="1 2" key="1">
    <citation type="submission" date="2023-07" db="EMBL/GenBank/DDBJ databases">
        <title>Genomic Encyclopedia of Type Strains, Phase IV (KMG-IV): sequencing the most valuable type-strain genomes for metagenomic binning, comparative biology and taxonomic classification.</title>
        <authorList>
            <person name="Goeker M."/>
        </authorList>
    </citation>
    <scope>NUCLEOTIDE SEQUENCE [LARGE SCALE GENOMIC DNA]</scope>
    <source>
        <strain evidence="1 2">DSM 20694</strain>
    </source>
</reference>
<evidence type="ECO:0000313" key="2">
    <source>
        <dbReference type="Proteomes" id="UP001228504"/>
    </source>
</evidence>
<comment type="caution">
    <text evidence="1">The sequence shown here is derived from an EMBL/GenBank/DDBJ whole genome shotgun (WGS) entry which is preliminary data.</text>
</comment>
<sequence>MKVDLNTLLSFKEDLSEEDIGKFINELGIIISDEGFDIGFEKAMDKINEYPVCDKLIINVAILLQGSMIMFDVKNKDFYENHIEKLFGKVVKIEDIEIKNQAISILINKYLEKKEYEKAQHCINKLPNITYDKKQLQGRLYYKSGEFNKACEIFENKLISATSEIFSILLSMMEIALKENRNKDAKYFAKILEKTTELYDLWEYNSVVGYWQLYTSQKDVDNCILVLKKMLLAMNQKWNISKSTLYKHIKIKDNNEDFHEKFVSNFVKALKSDRDDDLKFLKDNKEFLDLLNEYE</sequence>
<gene>
    <name evidence="1" type="ORF">J2S18_000930</name>
</gene>